<reference evidence="9" key="1">
    <citation type="journal article" date="2019" name="Int. J. Syst. Evol. Microbiol.">
        <title>The Global Catalogue of Microorganisms (GCM) 10K type strain sequencing project: providing services to taxonomists for standard genome sequencing and annotation.</title>
        <authorList>
            <consortium name="The Broad Institute Genomics Platform"/>
            <consortium name="The Broad Institute Genome Sequencing Center for Infectious Disease"/>
            <person name="Wu L."/>
            <person name="Ma J."/>
        </authorList>
    </citation>
    <scope>NUCLEOTIDE SEQUENCE [LARGE SCALE GENOMIC DNA]</scope>
    <source>
        <strain evidence="9">JCM 4738</strain>
    </source>
</reference>
<accession>A0ABQ3EZX5</accession>
<evidence type="ECO:0000256" key="5">
    <source>
        <dbReference type="ARBA" id="ARBA00023136"/>
    </source>
</evidence>
<proteinExistence type="predicted"/>
<dbReference type="RefSeq" id="WP_373304748.1">
    <property type="nucleotide sequence ID" value="NZ_BMVP01000009.1"/>
</dbReference>
<feature type="transmembrane region" description="Helical" evidence="6">
    <location>
        <begin position="237"/>
        <end position="258"/>
    </location>
</feature>
<name>A0ABQ3EZX5_9ACTN</name>
<evidence type="ECO:0000256" key="1">
    <source>
        <dbReference type="ARBA" id="ARBA00004651"/>
    </source>
</evidence>
<evidence type="ECO:0000313" key="8">
    <source>
        <dbReference type="EMBL" id="GHB70414.1"/>
    </source>
</evidence>
<sequence>MSTERGQRRPGPSPALSLPRQALWILAVAAAYYGTGRLGLLQRVVVAGAQVTPLWLPTGIAVTALLWRGARIWPGIALGTYLVIRTLGPVEPSALAIIAGNTLAPLWAYAMLRRAHFHPELDRLRDGLALVFLGGLLPMLLSATVGTGVLALVGTLPWSGFWPVWAAWWAGDAMGVLVGTPLLLALPRMRLPRDLYRTAEAVALLVVAVLVTLLVTRSSLSLLFLVFPLLIWAAVRFQLVGAAPCALLVSVAAVWAAADRAGPFARHGILEVMANLMALNGSVALTALLLSALVTEQNNVRLKIQQACEDLAELVNRLSPRARS</sequence>
<evidence type="ECO:0000256" key="3">
    <source>
        <dbReference type="ARBA" id="ARBA00022692"/>
    </source>
</evidence>
<protein>
    <submittedName>
        <fullName evidence="8">Membrane protein</fullName>
    </submittedName>
</protein>
<feature type="transmembrane region" description="Helical" evidence="6">
    <location>
        <begin position="165"/>
        <end position="186"/>
    </location>
</feature>
<evidence type="ECO:0000259" key="7">
    <source>
        <dbReference type="Pfam" id="PF05231"/>
    </source>
</evidence>
<evidence type="ECO:0000313" key="9">
    <source>
        <dbReference type="Proteomes" id="UP000642673"/>
    </source>
</evidence>
<feature type="domain" description="MASE1" evidence="7">
    <location>
        <begin position="26"/>
        <end position="298"/>
    </location>
</feature>
<gene>
    <name evidence="8" type="ORF">GCM10010347_45890</name>
</gene>
<feature type="transmembrane region" description="Helical" evidence="6">
    <location>
        <begin position="198"/>
        <end position="231"/>
    </location>
</feature>
<feature type="transmembrane region" description="Helical" evidence="6">
    <location>
        <begin position="94"/>
        <end position="112"/>
    </location>
</feature>
<evidence type="ECO:0000256" key="2">
    <source>
        <dbReference type="ARBA" id="ARBA00022475"/>
    </source>
</evidence>
<dbReference type="Pfam" id="PF05231">
    <property type="entry name" value="MASE1"/>
    <property type="match status" value="1"/>
</dbReference>
<keyword evidence="2" id="KW-1003">Cell membrane</keyword>
<evidence type="ECO:0000256" key="4">
    <source>
        <dbReference type="ARBA" id="ARBA00022989"/>
    </source>
</evidence>
<dbReference type="Proteomes" id="UP000642673">
    <property type="component" value="Unassembled WGS sequence"/>
</dbReference>
<keyword evidence="3 6" id="KW-0812">Transmembrane</keyword>
<dbReference type="EMBL" id="BMVP01000009">
    <property type="protein sequence ID" value="GHB70414.1"/>
    <property type="molecule type" value="Genomic_DNA"/>
</dbReference>
<comment type="caution">
    <text evidence="8">The sequence shown here is derived from an EMBL/GenBank/DDBJ whole genome shotgun (WGS) entry which is preliminary data.</text>
</comment>
<dbReference type="PANTHER" id="PTHR45530:SF3">
    <property type="entry name" value="TWO-COMPONENT SYSTEM NARL FAMILY SENSOR HISTIDINE KINASE BARA"/>
    <property type="match status" value="1"/>
</dbReference>
<feature type="transmembrane region" description="Helical" evidence="6">
    <location>
        <begin position="46"/>
        <end position="67"/>
    </location>
</feature>
<keyword evidence="5 6" id="KW-0472">Membrane</keyword>
<organism evidence="8 9">
    <name type="scientific">Streptomyces cirratus</name>
    <dbReference type="NCBI Taxonomy" id="68187"/>
    <lineage>
        <taxon>Bacteria</taxon>
        <taxon>Bacillati</taxon>
        <taxon>Actinomycetota</taxon>
        <taxon>Actinomycetes</taxon>
        <taxon>Kitasatosporales</taxon>
        <taxon>Streptomycetaceae</taxon>
        <taxon>Streptomyces</taxon>
    </lineage>
</organism>
<dbReference type="InterPro" id="IPR007895">
    <property type="entry name" value="MASE1"/>
</dbReference>
<feature type="transmembrane region" description="Helical" evidence="6">
    <location>
        <begin position="128"/>
        <end position="153"/>
    </location>
</feature>
<keyword evidence="4 6" id="KW-1133">Transmembrane helix</keyword>
<comment type="subcellular location">
    <subcellularLocation>
        <location evidence="1">Cell membrane</location>
        <topology evidence="1">Multi-pass membrane protein</topology>
    </subcellularLocation>
</comment>
<evidence type="ECO:0000256" key="6">
    <source>
        <dbReference type="SAM" id="Phobius"/>
    </source>
</evidence>
<feature type="transmembrane region" description="Helical" evidence="6">
    <location>
        <begin position="270"/>
        <end position="294"/>
    </location>
</feature>
<dbReference type="PANTHER" id="PTHR45530">
    <property type="entry name" value="SENSORY TRANSDUCTION HISTIDINE KINASE"/>
    <property type="match status" value="1"/>
</dbReference>
<keyword evidence="9" id="KW-1185">Reference proteome</keyword>